<evidence type="ECO:0000256" key="2">
    <source>
        <dbReference type="SAM" id="Phobius"/>
    </source>
</evidence>
<proteinExistence type="predicted"/>
<organism evidence="3 4">
    <name type="scientific">Streptomyces silvisoli</name>
    <dbReference type="NCBI Taxonomy" id="3034235"/>
    <lineage>
        <taxon>Bacteria</taxon>
        <taxon>Bacillati</taxon>
        <taxon>Actinomycetota</taxon>
        <taxon>Actinomycetes</taxon>
        <taxon>Kitasatosporales</taxon>
        <taxon>Streptomycetaceae</taxon>
        <taxon>Streptomyces</taxon>
    </lineage>
</organism>
<keyword evidence="2" id="KW-0812">Transmembrane</keyword>
<evidence type="ECO:0000313" key="4">
    <source>
        <dbReference type="Proteomes" id="UP001216579"/>
    </source>
</evidence>
<name>A0ABT5ZID7_9ACTN</name>
<keyword evidence="2" id="KW-1133">Transmembrane helix</keyword>
<feature type="region of interest" description="Disordered" evidence="1">
    <location>
        <begin position="1"/>
        <end position="24"/>
    </location>
</feature>
<dbReference type="RefSeq" id="WP_276092987.1">
    <property type="nucleotide sequence ID" value="NZ_JARJBC010000004.1"/>
</dbReference>
<protein>
    <submittedName>
        <fullName evidence="3">DUF3824 domain-containing protein</fullName>
    </submittedName>
</protein>
<comment type="caution">
    <text evidence="3">The sequence shown here is derived from an EMBL/GenBank/DDBJ whole genome shotgun (WGS) entry which is preliminary data.</text>
</comment>
<evidence type="ECO:0000256" key="1">
    <source>
        <dbReference type="SAM" id="MobiDB-lite"/>
    </source>
</evidence>
<dbReference type="Proteomes" id="UP001216579">
    <property type="component" value="Unassembled WGS sequence"/>
</dbReference>
<gene>
    <name evidence="3" type="ORF">P3G67_09225</name>
</gene>
<feature type="compositionally biased region" description="Low complexity" evidence="1">
    <location>
        <begin position="9"/>
        <end position="24"/>
    </location>
</feature>
<accession>A0ABT5ZID7</accession>
<reference evidence="3 4" key="1">
    <citation type="submission" date="2023-03" db="EMBL/GenBank/DDBJ databases">
        <title>Draft genome sequence of Streptomyces sp. RB6PN23 isolated from peat swamp forest in Thailand.</title>
        <authorList>
            <person name="Klaysubun C."/>
            <person name="Duangmal K."/>
        </authorList>
    </citation>
    <scope>NUCLEOTIDE SEQUENCE [LARGE SCALE GENOMIC DNA]</scope>
    <source>
        <strain evidence="3 4">RB6PN23</strain>
    </source>
</reference>
<sequence length="257" mass="26784">MSTPPPQSPYGQQQPYVQHPYQQSYPQGYFGPYAQPPQAGWAVPPPLPPQRNTGRVIAVVVGAIAFFAVGGAGLLFALSGGGAGTRAEYRLSVPPSLENGKYALQQDLSQKLDSGMPVRDGYGAHDLHGSGGTYRAASGGTVDGVVVSGFYGTIDDPGTARQHFLQGMEHGANTSVAVSSKVITPTGSAESLSCEVLNTRVGVRTLPAPVCVWGDSGTVAAVMKLTGVNLTVSPDSVDLNAFADEVNTIRDEVRVKL</sequence>
<keyword evidence="4" id="KW-1185">Reference proteome</keyword>
<dbReference type="EMBL" id="JARJBC010000004">
    <property type="protein sequence ID" value="MDF3289416.1"/>
    <property type="molecule type" value="Genomic_DNA"/>
</dbReference>
<keyword evidence="2" id="KW-0472">Membrane</keyword>
<feature type="transmembrane region" description="Helical" evidence="2">
    <location>
        <begin position="56"/>
        <end position="78"/>
    </location>
</feature>
<evidence type="ECO:0000313" key="3">
    <source>
        <dbReference type="EMBL" id="MDF3289416.1"/>
    </source>
</evidence>